<evidence type="ECO:0000256" key="1">
    <source>
        <dbReference type="SAM" id="MobiDB-lite"/>
    </source>
</evidence>
<dbReference type="EMBL" id="BJWL01000008">
    <property type="protein sequence ID" value="GFY91972.1"/>
    <property type="molecule type" value="Genomic_DNA"/>
</dbReference>
<proteinExistence type="predicted"/>
<accession>A0A7J0EZW2</accession>
<feature type="compositionally biased region" description="Pro residues" evidence="1">
    <location>
        <begin position="11"/>
        <end position="27"/>
    </location>
</feature>
<dbReference type="PANTHER" id="PTHR37764">
    <property type="entry name" value="KETOSE/ALDOSE ISOMERASE, PUTATIVE (MOG1/PSBP/DUF1795-LIKE PHOTOSYSTEM II REACTION CENTER PSBP FAMILY PROTEIN)-RELATED"/>
    <property type="match status" value="1"/>
</dbReference>
<dbReference type="Proteomes" id="UP000585474">
    <property type="component" value="Unassembled WGS sequence"/>
</dbReference>
<comment type="caution">
    <text evidence="2">The sequence shown here is derived from an EMBL/GenBank/DDBJ whole genome shotgun (WGS) entry which is preliminary data.</text>
</comment>
<dbReference type="PANTHER" id="PTHR37764:SF1">
    <property type="entry name" value="KETOSE_ALDOSE ISOMERASE, PUTATIVE (MOG1_PSBP_DUF1795-LIKE PHOTOSYSTEM II REACTION CENTER PSBP FAMILY PROTEIN)-RELATED"/>
    <property type="match status" value="1"/>
</dbReference>
<protein>
    <submittedName>
        <fullName evidence="2">Tagatose-6-phosphate ketose/aldose isomerase, putative</fullName>
    </submittedName>
</protein>
<keyword evidence="3" id="KW-1185">Reference proteome</keyword>
<dbReference type="AlphaFoldDB" id="A0A7J0EZW2"/>
<organism evidence="2 3">
    <name type="scientific">Actinidia rufa</name>
    <dbReference type="NCBI Taxonomy" id="165716"/>
    <lineage>
        <taxon>Eukaryota</taxon>
        <taxon>Viridiplantae</taxon>
        <taxon>Streptophyta</taxon>
        <taxon>Embryophyta</taxon>
        <taxon>Tracheophyta</taxon>
        <taxon>Spermatophyta</taxon>
        <taxon>Magnoliopsida</taxon>
        <taxon>eudicotyledons</taxon>
        <taxon>Gunneridae</taxon>
        <taxon>Pentapetalae</taxon>
        <taxon>asterids</taxon>
        <taxon>Ericales</taxon>
        <taxon>Actinidiaceae</taxon>
        <taxon>Actinidia</taxon>
    </lineage>
</organism>
<dbReference type="GO" id="GO:0016853">
    <property type="term" value="F:isomerase activity"/>
    <property type="evidence" value="ECO:0007669"/>
    <property type="project" value="UniProtKB-KW"/>
</dbReference>
<name>A0A7J0EZW2_9ERIC</name>
<gene>
    <name evidence="2" type="ORF">Acr_08g0003680</name>
</gene>
<reference evidence="2 3" key="1">
    <citation type="submission" date="2019-07" db="EMBL/GenBank/DDBJ databases">
        <title>De Novo Assembly of kiwifruit Actinidia rufa.</title>
        <authorList>
            <person name="Sugita-Konishi S."/>
            <person name="Sato K."/>
            <person name="Mori E."/>
            <person name="Abe Y."/>
            <person name="Kisaki G."/>
            <person name="Hamano K."/>
            <person name="Suezawa K."/>
            <person name="Otani M."/>
            <person name="Fukuda T."/>
            <person name="Manabe T."/>
            <person name="Gomi K."/>
            <person name="Tabuchi M."/>
            <person name="Akimitsu K."/>
            <person name="Kataoka I."/>
        </authorList>
    </citation>
    <scope>NUCLEOTIDE SEQUENCE [LARGE SCALE GENOMIC DNA]</scope>
    <source>
        <strain evidence="3">cv. Fuchu</strain>
    </source>
</reference>
<sequence>MVMAVLLSLSPHPPKPHQNPNPNPSTPKPISLSAFQIQSTALFNSSRRHLILNTSSLFFLSLILSYPIPKSRAETLPSKSILSGIANTKSWSQFYGDGFAIRVPPQFEDITEPEDYNAGLSLYGDKAKPKTFAARFASSDGYLELSILNIFEGIGIGRDKVQVSGAGACSSV</sequence>
<feature type="region of interest" description="Disordered" evidence="1">
    <location>
        <begin position="10"/>
        <end position="30"/>
    </location>
</feature>
<dbReference type="OrthoDB" id="1621991at2759"/>
<evidence type="ECO:0000313" key="3">
    <source>
        <dbReference type="Proteomes" id="UP000585474"/>
    </source>
</evidence>
<keyword evidence="2" id="KW-0413">Isomerase</keyword>
<dbReference type="GO" id="GO:0009507">
    <property type="term" value="C:chloroplast"/>
    <property type="evidence" value="ECO:0007669"/>
    <property type="project" value="TreeGrafter"/>
</dbReference>
<evidence type="ECO:0000313" key="2">
    <source>
        <dbReference type="EMBL" id="GFY91972.1"/>
    </source>
</evidence>